<feature type="domain" description="YcaO" evidence="1">
    <location>
        <begin position="139"/>
        <end position="522"/>
    </location>
</feature>
<gene>
    <name evidence="2" type="ORF">HYT40_02885</name>
</gene>
<dbReference type="Gene3D" id="3.30.40.250">
    <property type="match status" value="1"/>
</dbReference>
<name>A0A931SDU5_9BACT</name>
<evidence type="ECO:0000259" key="1">
    <source>
        <dbReference type="PROSITE" id="PS51664"/>
    </source>
</evidence>
<dbReference type="AlphaFoldDB" id="A0A931SDU5"/>
<dbReference type="PROSITE" id="PS51664">
    <property type="entry name" value="YCAO"/>
    <property type="match status" value="1"/>
</dbReference>
<organism evidence="2 3">
    <name type="scientific">Candidatus Sungiibacteriota bacterium</name>
    <dbReference type="NCBI Taxonomy" id="2750080"/>
    <lineage>
        <taxon>Bacteria</taxon>
        <taxon>Candidatus Sungiibacteriota</taxon>
    </lineage>
</organism>
<dbReference type="Pfam" id="PF02624">
    <property type="entry name" value="YcaO"/>
    <property type="match status" value="1"/>
</dbReference>
<proteinExistence type="predicted"/>
<dbReference type="Gene3D" id="3.30.1330.230">
    <property type="match status" value="1"/>
</dbReference>
<sequence>MDANKNPIDRSQEILDERSVYAPFYLSNFQPLPNTETKTSRYKSPVPATDRLTLSLKRNVLQRLGANLQDFALVNNSHSLIPSYWQDILNYLHEKGGINSPQVFFEPLFNDEPRIFSCSLPAQYEKIATDGQVNSRRYSKGASLDADEAISKTIGEFLERYTLSRHHQKNLIRSSVKSLAKVGKNFLNIFDLAGFSDWQKEMFPRRQFDENSNFFWAGGTELLSGEPTMIPAQLALWDYSRRADTSEPQLRQSNTNGAAGHFTRGEAILAGIYESIQRDAFLIHWLNSIPPPRIDPDTIEDKKLRTLLDQLKRYHLEPIFLNTTCDLAIPSCICVLADNSGLGPKTAVGGGCEPDMAEALMRSITEALGVFRWLRWQEAEFSIAGDYKPFTDPHIDQTKRLLLWKNTDMFSKIKPFISGKAQPFKEAAANLPAFATPKEELAFLMDIFRRLGEGYEIYVYEAKHRFLTKLGYHAVQVVIPALVPLYLNEIDAPLGAKRLKTVPQKLGYKPTDELNPWPHPFP</sequence>
<evidence type="ECO:0000313" key="2">
    <source>
        <dbReference type="EMBL" id="MBI2097067.1"/>
    </source>
</evidence>
<dbReference type="InterPro" id="IPR003776">
    <property type="entry name" value="YcaO-like_dom"/>
</dbReference>
<protein>
    <submittedName>
        <fullName evidence="2">YcaO-like family protein</fullName>
    </submittedName>
</protein>
<dbReference type="PANTHER" id="PTHR37809">
    <property type="entry name" value="RIBOSOMAL PROTEIN S12 METHYLTHIOTRANSFERASE ACCESSORY FACTOR YCAO"/>
    <property type="match status" value="1"/>
</dbReference>
<accession>A0A931SDU5</accession>
<comment type="caution">
    <text evidence="2">The sequence shown here is derived from an EMBL/GenBank/DDBJ whole genome shotgun (WGS) entry which is preliminary data.</text>
</comment>
<dbReference type="Proteomes" id="UP000724148">
    <property type="component" value="Unassembled WGS sequence"/>
</dbReference>
<evidence type="ECO:0000313" key="3">
    <source>
        <dbReference type="Proteomes" id="UP000724148"/>
    </source>
</evidence>
<dbReference type="EMBL" id="JACOZA010000076">
    <property type="protein sequence ID" value="MBI2097067.1"/>
    <property type="molecule type" value="Genomic_DNA"/>
</dbReference>
<reference evidence="2" key="1">
    <citation type="submission" date="2020-07" db="EMBL/GenBank/DDBJ databases">
        <title>Huge and variable diversity of episymbiotic CPR bacteria and DPANN archaea in groundwater ecosystems.</title>
        <authorList>
            <person name="He C.Y."/>
            <person name="Keren R."/>
            <person name="Whittaker M."/>
            <person name="Farag I.F."/>
            <person name="Doudna J."/>
            <person name="Cate J.H.D."/>
            <person name="Banfield J.F."/>
        </authorList>
    </citation>
    <scope>NUCLEOTIDE SEQUENCE</scope>
    <source>
        <strain evidence="2">NC_groundwater_193_Ag_S-0.1um_51_7</strain>
    </source>
</reference>
<dbReference type="PANTHER" id="PTHR37809:SF1">
    <property type="entry name" value="RIBOSOMAL PROTEIN S12 METHYLTHIOTRANSFERASE ACCESSORY FACTOR YCAO"/>
    <property type="match status" value="1"/>
</dbReference>
<dbReference type="Gene3D" id="3.30.160.660">
    <property type="match status" value="1"/>
</dbReference>